<sequence length="83" mass="9721">MPEGTLQEANSHTRLNRVDSNRTYSSQEAITITISNLEYLKAFTNNIITYADENKYWDIVDVFTAQVVYYDKVLYFLRSSLEK</sequence>
<evidence type="ECO:0000313" key="2">
    <source>
        <dbReference type="EMBL" id="UUF08961.1"/>
    </source>
</evidence>
<dbReference type="EMBL" id="CP071250">
    <property type="protein sequence ID" value="UUF08961.1"/>
    <property type="molecule type" value="Genomic_DNA"/>
</dbReference>
<keyword evidence="3" id="KW-1185">Reference proteome</keyword>
<protein>
    <submittedName>
        <fullName evidence="2">Uncharacterized protein</fullName>
    </submittedName>
</protein>
<dbReference type="SUPFAM" id="SSF47240">
    <property type="entry name" value="Ferritin-like"/>
    <property type="match status" value="1"/>
</dbReference>
<dbReference type="Proteomes" id="UP001058016">
    <property type="component" value="Chromosome"/>
</dbReference>
<dbReference type="InterPro" id="IPR009078">
    <property type="entry name" value="Ferritin-like_SF"/>
</dbReference>
<dbReference type="AlphaFoldDB" id="A0A9Q9CP51"/>
<dbReference type="Gene3D" id="1.20.1260.10">
    <property type="match status" value="1"/>
</dbReference>
<accession>A0A9Q9CP51</accession>
<dbReference type="EMBL" id="CP071249">
    <property type="protein sequence ID" value="UUF05582.1"/>
    <property type="molecule type" value="Genomic_DNA"/>
</dbReference>
<evidence type="ECO:0000313" key="1">
    <source>
        <dbReference type="EMBL" id="UUF05582.1"/>
    </source>
</evidence>
<dbReference type="RefSeq" id="WP_212725036.1">
    <property type="nucleotide sequence ID" value="NZ_CP071249.1"/>
</dbReference>
<reference evidence="2 3" key="1">
    <citation type="submission" date="2021-03" db="EMBL/GenBank/DDBJ databases">
        <title>Comparative Genomics and Metabolomics in the genus Turicibacter.</title>
        <authorList>
            <person name="Maki J."/>
            <person name="Looft T."/>
        </authorList>
    </citation>
    <scope>NUCLEOTIDE SEQUENCE</scope>
    <source>
        <strain evidence="2">ISU324</strain>
        <strain evidence="1 3">MMM721</strain>
    </source>
</reference>
<dbReference type="Proteomes" id="UP001058072">
    <property type="component" value="Chromosome"/>
</dbReference>
<name>A0A9Q9CP51_9FIRM</name>
<organism evidence="2 4">
    <name type="scientific">Turicibacter bilis</name>
    <dbReference type="NCBI Taxonomy" id="2735723"/>
    <lineage>
        <taxon>Bacteria</taxon>
        <taxon>Bacillati</taxon>
        <taxon>Bacillota</taxon>
        <taxon>Erysipelotrichia</taxon>
        <taxon>Erysipelotrichales</taxon>
        <taxon>Turicibacteraceae</taxon>
        <taxon>Turicibacter</taxon>
    </lineage>
</organism>
<gene>
    <name evidence="1" type="ORF">J0J69_11020</name>
    <name evidence="2" type="ORF">J0J70_02845</name>
</gene>
<evidence type="ECO:0000313" key="3">
    <source>
        <dbReference type="Proteomes" id="UP001058016"/>
    </source>
</evidence>
<evidence type="ECO:0000313" key="4">
    <source>
        <dbReference type="Proteomes" id="UP001058072"/>
    </source>
</evidence>
<dbReference type="InterPro" id="IPR012347">
    <property type="entry name" value="Ferritin-like"/>
</dbReference>
<proteinExistence type="predicted"/>